<feature type="non-terminal residue" evidence="1">
    <location>
        <position position="1784"/>
    </location>
</feature>
<dbReference type="EMBL" id="WBVP01000029">
    <property type="protein sequence ID" value="KAB2823229.1"/>
    <property type="molecule type" value="Genomic_DNA"/>
</dbReference>
<name>A0A6N6RP36_9GAMM</name>
<dbReference type="PANTHER" id="PTHR14139:SF2">
    <property type="entry name" value="CALSYNTENIN-1"/>
    <property type="match status" value="1"/>
</dbReference>
<evidence type="ECO:0000313" key="2">
    <source>
        <dbReference type="Proteomes" id="UP000434870"/>
    </source>
</evidence>
<organism evidence="1 2">
    <name type="scientific">Aliivibrio finisterrensis</name>
    <dbReference type="NCBI Taxonomy" id="511998"/>
    <lineage>
        <taxon>Bacteria</taxon>
        <taxon>Pseudomonadati</taxon>
        <taxon>Pseudomonadota</taxon>
        <taxon>Gammaproteobacteria</taxon>
        <taxon>Vibrionales</taxon>
        <taxon>Vibrionaceae</taxon>
        <taxon>Aliivibrio</taxon>
    </lineage>
</organism>
<accession>A0A6N6RP36</accession>
<proteinExistence type="predicted"/>
<comment type="caution">
    <text evidence="1">The sequence shown here is derived from an EMBL/GenBank/DDBJ whole genome shotgun (WGS) entry which is preliminary data.</text>
</comment>
<evidence type="ECO:0000313" key="1">
    <source>
        <dbReference type="EMBL" id="KAB2823229.1"/>
    </source>
</evidence>
<dbReference type="SUPFAM" id="SSF49899">
    <property type="entry name" value="Concanavalin A-like lectins/glucanases"/>
    <property type="match status" value="1"/>
</dbReference>
<protein>
    <submittedName>
        <fullName evidence="1">Uncharacterized protein</fullName>
    </submittedName>
</protein>
<sequence>MLFIFNKLFKRISINEFLTKWIIGLILFLLSAVISSPSYAADSDGDGFSDQLESILTSDLSPTVDDSALFTVDADGDNIADIWPKIKNNPDALAAYMQGTIFDTTASSSRISLSDEFIGIGAIQTVNLSSLAANDAASFIFIINLEEFDAAQFTNFHDLHLFKSIPAVSVDPYNSLLLMSEGTDAALRQVSQPGSEWDNSSTNQVNVTNVELTTNPVITNQTKFKIFYLAYDGYRQFDLHTNANSQNSVNFDGFSFSGGDTLQVGLNARDVNGSSINHLFDDSLSGVYGFQAFNKKLTLTERNTFFNRFSITNGDNDKDGVPNQFDLVRSVSTVQNMGNPVIIDNIKHKVNPNLTLTARNNDLTQALIEIIGSQTGDVLSIDDSAISGANNSFSGNTLTINGTGNASDYETALRTLQFTRTDSAENRLITLKISLTDSNNDQNIQTFDVSVYTPFGNLKAQLNEYNSTYITNSPFTGQPRLYFIEPDDDHYQAMGFSHIALDGYYEENHDADWIANTLSMLRQDRDIISGYDLSQFQNYIGEDADGDKVPRYRDRGSISQGVSADNTYNLHNFYMLHPYPKATNLSSCTTDINNCTESQLIKLSYKLNSGVEQTAFFSLPGNSSSASRYTNWIGTELASLGTDLVAHQFIENDPTDTSQLMVNGSGSQNAVSAINGESLEVTELTHISEWETVRDYFVNQSGIKPSDADYNAIGYSAIDANNVDELTDRLSRLATIESATPSDHNYLNIDSVASTYNKVMSYIDDNTSDKPTELEWQDFGFKSVTSSNLTTFENLVTSVGPVDTIEALRTTINANTVDNDNDDVASYLDDDDNNPYTDYDGDGFNDLLEKSLAALDPFVDNSDEWTKDIDGDHIADIYNELQSASTPLPMSHWLAGQVSFQDSSITSERIYKRGFTPNYGGTTAPETVDLTFLRNSDAHYQFVAYVEHIPEVRSTKLFDSKTLCQSDETCLTGLNADYGTGEINLRLDHNRFNKVYFRYGNADPNISASLQTFSPVENAPFNKFVLVSLNWEESSKTYKLYLDGQYQGSVTHSRFESIHDQSTAIGIVGLSQNAYAEMNPAIFDNTQTGIYGFSAIASDLDQTFVSTQAARFLDAVADVDNDGVWDKFDLDIDQDGVANSDELSQDNQSDPFSDTETRGVSDLLKLALTDYYDAQNQSAPSIDNTLLSDSDGDYISDLWDHIKDDGRSRAAWAVEEWANLSTPTSVVDKIVQHHPYFIPIARLNDPNGPSPVTMDLSNIGDGDASFEIITYIEDLSLWGAVSLFGVDLELGGGQPTNTQSTGQRFMLSNDHQDKQLGFELQSKNGVNGEAGADGFTRIKMDFSPSGSEVPAIRDGHVQHLALIYTQNTKSYDLYIDGVFTATISNTTSNTDNDFISSIKASNSQIGLRVESSNTGSTINTITAPNDGIYGFAAYSGALTQAEIQQRAAAVAQRAENSDEDSAYDSLDVNTSLSVASFSQTDYTYSENQGLLTLDSVATINDNEDTPLASLIIELISYDANQDSINLASITGLNINNAGGVITVTPSTGSTANRSLFEDALQSLSYENSSENPITTTRTIRITTNDSQRNNITDISLTVTSINDAPSLAFNSPDKAFVKGDGSTALLSNVNITDIDSTDISGATITLTGATTNEILALGANSSSIVGSYDASTNTLTLTGNASISDYQTVLEAVQYSNSDPSFTQTTNDSRSFDVTVTDVSVDATQSLLSAVANGSLTLFGEFTNIQQYASATVNPLAQEPTDAHYQALGFAHNSDDGYFQERRN</sequence>
<gene>
    <name evidence="1" type="ORF">F8B77_16445</name>
</gene>
<dbReference type="Gene3D" id="2.60.120.200">
    <property type="match status" value="1"/>
</dbReference>
<dbReference type="Proteomes" id="UP000434870">
    <property type="component" value="Unassembled WGS sequence"/>
</dbReference>
<dbReference type="PANTHER" id="PTHR14139">
    <property type="entry name" value="CALSYNTENIN"/>
    <property type="match status" value="1"/>
</dbReference>
<dbReference type="RefSeq" id="WP_151656667.1">
    <property type="nucleotide sequence ID" value="NZ_WBVP01000029.1"/>
</dbReference>
<dbReference type="InterPro" id="IPR013320">
    <property type="entry name" value="ConA-like_dom_sf"/>
</dbReference>
<reference evidence="1 2" key="1">
    <citation type="submission" date="2019-09" db="EMBL/GenBank/DDBJ databases">
        <title>Genome of Aliivibrio finisterrensis LMG 23869 (type strain).</title>
        <authorList>
            <person name="Bowman J.P."/>
        </authorList>
    </citation>
    <scope>NUCLEOTIDE SEQUENCE [LARGE SCALE GENOMIC DNA]</scope>
    <source>
        <strain evidence="1 2">LMG 23869</strain>
    </source>
</reference>